<dbReference type="InterPro" id="IPR050515">
    <property type="entry name" value="Beta-lactam/transpept"/>
</dbReference>
<feature type="domain" description="Penicillin-binding protein transpeptidase" evidence="1">
    <location>
        <begin position="158"/>
        <end position="483"/>
    </location>
</feature>
<reference evidence="3 4" key="1">
    <citation type="submission" date="2016-01" db="EMBL/GenBank/DDBJ databases">
        <authorList>
            <person name="Oliw E.H."/>
        </authorList>
    </citation>
    <scope>NUCLEOTIDE SEQUENCE [LARGE SCALE GENOMIC DNA]</scope>
    <source>
        <strain evidence="3 4">PSS_7772B</strain>
    </source>
</reference>
<dbReference type="RefSeq" id="WP_064346721.1">
    <property type="nucleotide sequence ID" value="NZ_KQ956830.1"/>
</dbReference>
<dbReference type="SUPFAM" id="SSF56601">
    <property type="entry name" value="beta-lactamase/transpeptidase-like"/>
    <property type="match status" value="1"/>
</dbReference>
<dbReference type="Pfam" id="PF00905">
    <property type="entry name" value="Transpeptidase"/>
    <property type="match status" value="1"/>
</dbReference>
<dbReference type="Pfam" id="PF21922">
    <property type="entry name" value="PBP_dimer_2"/>
    <property type="match status" value="1"/>
</dbReference>
<accession>A0A133P325</accession>
<organism evidence="3 4">
    <name type="scientific">Gardnerella vaginalis</name>
    <dbReference type="NCBI Taxonomy" id="2702"/>
    <lineage>
        <taxon>Bacteria</taxon>
        <taxon>Bacillati</taxon>
        <taxon>Actinomycetota</taxon>
        <taxon>Actinomycetes</taxon>
        <taxon>Bifidobacteriales</taxon>
        <taxon>Bifidobacteriaceae</taxon>
        <taxon>Gardnerella</taxon>
    </lineage>
</organism>
<dbReference type="GO" id="GO:0005886">
    <property type="term" value="C:plasma membrane"/>
    <property type="evidence" value="ECO:0007669"/>
    <property type="project" value="TreeGrafter"/>
</dbReference>
<dbReference type="Gene3D" id="3.90.1310.10">
    <property type="entry name" value="Penicillin-binding protein 2a (Domain 2)"/>
    <property type="match status" value="1"/>
</dbReference>
<dbReference type="PANTHER" id="PTHR30627">
    <property type="entry name" value="PEPTIDOGLYCAN D,D-TRANSPEPTIDASE"/>
    <property type="match status" value="1"/>
</dbReference>
<dbReference type="PANTHER" id="PTHR30627:SF24">
    <property type="entry name" value="PENICILLIN-BINDING PROTEIN 4B"/>
    <property type="match status" value="1"/>
</dbReference>
<dbReference type="Gene3D" id="3.40.710.10">
    <property type="entry name" value="DD-peptidase/beta-lactamase superfamily"/>
    <property type="match status" value="1"/>
</dbReference>
<dbReference type="PATRIC" id="fig|2702.100.peg.129"/>
<feature type="domain" description="Penicillin binding protein A dimerisation" evidence="2">
    <location>
        <begin position="52"/>
        <end position="136"/>
    </location>
</feature>
<dbReference type="EMBL" id="LRQB01000005">
    <property type="protein sequence ID" value="KXA22910.1"/>
    <property type="molecule type" value="Genomic_DNA"/>
</dbReference>
<dbReference type="InterPro" id="IPR054120">
    <property type="entry name" value="PBPA_dimer"/>
</dbReference>
<evidence type="ECO:0000259" key="2">
    <source>
        <dbReference type="Pfam" id="PF21922"/>
    </source>
</evidence>
<dbReference type="Proteomes" id="UP000070687">
    <property type="component" value="Unassembled WGS sequence"/>
</dbReference>
<dbReference type="InterPro" id="IPR001460">
    <property type="entry name" value="PCN-bd_Tpept"/>
</dbReference>
<comment type="caution">
    <text evidence="3">The sequence shown here is derived from an EMBL/GenBank/DDBJ whole genome shotgun (WGS) entry which is preliminary data.</text>
</comment>
<dbReference type="GO" id="GO:0071972">
    <property type="term" value="F:peptidoglycan L,D-transpeptidase activity"/>
    <property type="evidence" value="ECO:0007669"/>
    <property type="project" value="TreeGrafter"/>
</dbReference>
<evidence type="ECO:0000313" key="4">
    <source>
        <dbReference type="Proteomes" id="UP000070687"/>
    </source>
</evidence>
<proteinExistence type="predicted"/>
<dbReference type="InterPro" id="IPR012338">
    <property type="entry name" value="Beta-lactam/transpept-like"/>
</dbReference>
<evidence type="ECO:0000313" key="3">
    <source>
        <dbReference type="EMBL" id="KXA22910.1"/>
    </source>
</evidence>
<name>A0A133P325_GARVA</name>
<dbReference type="GO" id="GO:0008658">
    <property type="term" value="F:penicillin binding"/>
    <property type="evidence" value="ECO:0007669"/>
    <property type="project" value="InterPro"/>
</dbReference>
<evidence type="ECO:0000259" key="1">
    <source>
        <dbReference type="Pfam" id="PF00905"/>
    </source>
</evidence>
<dbReference type="AlphaFoldDB" id="A0A133P325"/>
<dbReference type="GO" id="GO:0071555">
    <property type="term" value="P:cell wall organization"/>
    <property type="evidence" value="ECO:0007669"/>
    <property type="project" value="TreeGrafter"/>
</dbReference>
<protein>
    <submittedName>
        <fullName evidence="3">Putative penicillin-binding protein A</fullName>
    </submittedName>
</protein>
<gene>
    <name evidence="3" type="ORF">HMPREF3208_00140</name>
</gene>
<sequence>MNKSLRELFVAVLILFIILGISSTVITSINANALNADPRNRRALYHEFGAPRGSILTADGTVIAKSDPSKDAFVYQRHYANGPVYAPITGYFSISQRADRGIEASRNSLLSGESDALFWQRFKSLFTGATNRGASIETSIDARLQNLAYNLLKDKDAALVAIEPKTGRIRAMVSTPSYDPNALALHDINAVNKSYEQITSDASNPMLNRTVSELYAPGSTFKTVVAAAALESGKYQPDTLIPAGASYTLPGTSVALTNVEAQANGNNGKISFEDALAYSSNTAFAQLGNTLGSDAIIKQAKKFGFFDSLPVDGSDYTGFPLRSVGSTFSLKPTPDRLALESIGQGDAKVTPLQNAMIAAAIANNGTLMKPTLVDCVRSSDLSVLSQTKPTILNQVMSSDSATKLSAMMQAVVTKENPNLALPNIHVAVKTGTAQIGTHNQAANGWVIGFAPAEDPKIAIAVVVHNTSTFGSYAAGPIMRQVMKEALTQ</sequence>